<dbReference type="eggNOG" id="KOG0158">
    <property type="taxonomic scope" value="Eukaryota"/>
</dbReference>
<evidence type="ECO:0000256" key="2">
    <source>
        <dbReference type="ARBA" id="ARBA00004370"/>
    </source>
</evidence>
<evidence type="ECO:0000313" key="13">
    <source>
        <dbReference type="EMBL" id="EPE37112.1"/>
    </source>
</evidence>
<keyword evidence="8" id="KW-0560">Oxidoreductase</keyword>
<keyword evidence="6 12" id="KW-0479">Metal-binding</keyword>
<accession>S3DFB2</accession>
<dbReference type="OMA" id="PLYPMVK"/>
<dbReference type="PANTHER" id="PTHR46206">
    <property type="entry name" value="CYTOCHROME P450"/>
    <property type="match status" value="1"/>
</dbReference>
<organism evidence="13 14">
    <name type="scientific">Glarea lozoyensis (strain ATCC 20868 / MF5171)</name>
    <dbReference type="NCBI Taxonomy" id="1116229"/>
    <lineage>
        <taxon>Eukaryota</taxon>
        <taxon>Fungi</taxon>
        <taxon>Dikarya</taxon>
        <taxon>Ascomycota</taxon>
        <taxon>Pezizomycotina</taxon>
        <taxon>Leotiomycetes</taxon>
        <taxon>Helotiales</taxon>
        <taxon>Helotiaceae</taxon>
        <taxon>Glarea</taxon>
    </lineage>
</organism>
<keyword evidence="4 12" id="KW-0349">Heme</keyword>
<evidence type="ECO:0000256" key="4">
    <source>
        <dbReference type="ARBA" id="ARBA00022617"/>
    </source>
</evidence>
<comment type="cofactor">
    <cofactor evidence="1 12">
        <name>heme</name>
        <dbReference type="ChEBI" id="CHEBI:30413"/>
    </cofactor>
</comment>
<proteinExistence type="inferred from homology"/>
<dbReference type="KEGG" id="glz:GLAREA_09275"/>
<keyword evidence="7" id="KW-1133">Transmembrane helix</keyword>
<reference evidence="13 14" key="1">
    <citation type="journal article" date="2013" name="BMC Genomics">
        <title>Genomics-driven discovery of the pneumocandin biosynthetic gene cluster in the fungus Glarea lozoyensis.</title>
        <authorList>
            <person name="Chen L."/>
            <person name="Yue Q."/>
            <person name="Zhang X."/>
            <person name="Xiang M."/>
            <person name="Wang C."/>
            <person name="Li S."/>
            <person name="Che Y."/>
            <person name="Ortiz-Lopez F.J."/>
            <person name="Bills G.F."/>
            <person name="Liu X."/>
            <person name="An Z."/>
        </authorList>
    </citation>
    <scope>NUCLEOTIDE SEQUENCE [LARGE SCALE GENOMIC DNA]</scope>
    <source>
        <strain evidence="14">ATCC 20868 / MF5171</strain>
    </source>
</reference>
<evidence type="ECO:0000256" key="9">
    <source>
        <dbReference type="ARBA" id="ARBA00023004"/>
    </source>
</evidence>
<evidence type="ECO:0000256" key="6">
    <source>
        <dbReference type="ARBA" id="ARBA00022723"/>
    </source>
</evidence>
<dbReference type="GeneID" id="19468323"/>
<dbReference type="GO" id="GO:0005506">
    <property type="term" value="F:iron ion binding"/>
    <property type="evidence" value="ECO:0007669"/>
    <property type="project" value="InterPro"/>
</dbReference>
<dbReference type="Proteomes" id="UP000016922">
    <property type="component" value="Unassembled WGS sequence"/>
</dbReference>
<dbReference type="PANTHER" id="PTHR46206:SF5">
    <property type="entry name" value="P450, PUTATIVE (EUROFUNG)-RELATED"/>
    <property type="match status" value="1"/>
</dbReference>
<dbReference type="InterPro" id="IPR036396">
    <property type="entry name" value="Cyt_P450_sf"/>
</dbReference>
<keyword evidence="14" id="KW-1185">Reference proteome</keyword>
<dbReference type="GO" id="GO:0004497">
    <property type="term" value="F:monooxygenase activity"/>
    <property type="evidence" value="ECO:0007669"/>
    <property type="project" value="UniProtKB-KW"/>
</dbReference>
<keyword evidence="10" id="KW-0503">Monooxygenase</keyword>
<comment type="similarity">
    <text evidence="3">Belongs to the cytochrome P450 family.</text>
</comment>
<dbReference type="InterPro" id="IPR001128">
    <property type="entry name" value="Cyt_P450"/>
</dbReference>
<dbReference type="RefSeq" id="XP_008076427.1">
    <property type="nucleotide sequence ID" value="XM_008078236.1"/>
</dbReference>
<gene>
    <name evidence="13" type="ORF">GLAREA_09275</name>
</gene>
<name>S3DFB2_GLAL2</name>
<dbReference type="OrthoDB" id="1844152at2759"/>
<dbReference type="GO" id="GO:0016020">
    <property type="term" value="C:membrane"/>
    <property type="evidence" value="ECO:0007669"/>
    <property type="project" value="UniProtKB-SubCell"/>
</dbReference>
<evidence type="ECO:0000256" key="1">
    <source>
        <dbReference type="ARBA" id="ARBA00001971"/>
    </source>
</evidence>
<sequence>MALLSIDTNIYSNIILYGLVIAFLTSLPKSWILRPGTKTDNHPSKGSYPLNLGATIRNRWRAWTFLIKGPSIIQDGYNKSNGDPYEVFSPDNRYVFVSKEEHIKEVDSAPDTVLSLQAASKQMLQPKYTMAGFNWFDRRGTEGVGFVRALRTLLTNNLPAVLPELRVSVSKLIDEMHDSHSAVDGKLKSLLDVKVISADVEIGVKHSPLLPMVLRLTALTNARAFFGQELCQNENFMRSAMAYIEQTLALAEIIRLLPSSIAPIFGKVLAKTLTSQKEIFKAMMPIAEERIREKELKALGQKVPIHHDCIQWIMETAPRSNPWSAERIVHELMAIWFGSVHVLTTTIAFAMHDLCLHPEHTEPLRTELRSDAYSEFERTGKGLPLLDSFIKESARLTPVESMSTRRQAIAPFTFSDGTHLAVGDWAVTPLRAMLHDDAHFPEANQFNGFRHVQPAVLEKLTGSNFGSLEAQEPSLLTDVNKHWHVWGTGRMACPGRFYAAAAMKTIIGQFILKFDASLVNEEESRFISWRSFIYPRNRTKVIFRPVEE</sequence>
<evidence type="ECO:0000256" key="3">
    <source>
        <dbReference type="ARBA" id="ARBA00010617"/>
    </source>
</evidence>
<feature type="binding site" description="axial binding residue" evidence="12">
    <location>
        <position position="493"/>
    </location>
    <ligand>
        <name>heme</name>
        <dbReference type="ChEBI" id="CHEBI:30413"/>
    </ligand>
    <ligandPart>
        <name>Fe</name>
        <dbReference type="ChEBI" id="CHEBI:18248"/>
    </ligandPart>
</feature>
<dbReference type="Gene3D" id="1.10.630.10">
    <property type="entry name" value="Cytochrome P450"/>
    <property type="match status" value="1"/>
</dbReference>
<keyword evidence="9 12" id="KW-0408">Iron</keyword>
<evidence type="ECO:0000256" key="10">
    <source>
        <dbReference type="ARBA" id="ARBA00023033"/>
    </source>
</evidence>
<protein>
    <submittedName>
        <fullName evidence="13">Cytochrome P450</fullName>
    </submittedName>
</protein>
<dbReference type="GO" id="GO:0016705">
    <property type="term" value="F:oxidoreductase activity, acting on paired donors, with incorporation or reduction of molecular oxygen"/>
    <property type="evidence" value="ECO:0007669"/>
    <property type="project" value="InterPro"/>
</dbReference>
<keyword evidence="11" id="KW-0472">Membrane</keyword>
<evidence type="ECO:0000256" key="8">
    <source>
        <dbReference type="ARBA" id="ARBA00023002"/>
    </source>
</evidence>
<evidence type="ECO:0000313" key="14">
    <source>
        <dbReference type="Proteomes" id="UP000016922"/>
    </source>
</evidence>
<evidence type="ECO:0000256" key="12">
    <source>
        <dbReference type="PIRSR" id="PIRSR602403-1"/>
    </source>
</evidence>
<dbReference type="PRINTS" id="PR00465">
    <property type="entry name" value="EP450IV"/>
</dbReference>
<evidence type="ECO:0000256" key="11">
    <source>
        <dbReference type="ARBA" id="ARBA00023136"/>
    </source>
</evidence>
<evidence type="ECO:0000256" key="5">
    <source>
        <dbReference type="ARBA" id="ARBA00022692"/>
    </source>
</evidence>
<dbReference type="SUPFAM" id="SSF48264">
    <property type="entry name" value="Cytochrome P450"/>
    <property type="match status" value="1"/>
</dbReference>
<dbReference type="CDD" id="cd11041">
    <property type="entry name" value="CYP503A1-like"/>
    <property type="match status" value="1"/>
</dbReference>
<dbReference type="AlphaFoldDB" id="S3DFB2"/>
<keyword evidence="5" id="KW-0812">Transmembrane</keyword>
<dbReference type="EMBL" id="KE145352">
    <property type="protein sequence ID" value="EPE37112.1"/>
    <property type="molecule type" value="Genomic_DNA"/>
</dbReference>
<comment type="subcellular location">
    <subcellularLocation>
        <location evidence="2">Membrane</location>
    </subcellularLocation>
</comment>
<dbReference type="Pfam" id="PF00067">
    <property type="entry name" value="p450"/>
    <property type="match status" value="1"/>
</dbReference>
<evidence type="ECO:0000256" key="7">
    <source>
        <dbReference type="ARBA" id="ARBA00022989"/>
    </source>
</evidence>
<dbReference type="InterPro" id="IPR002403">
    <property type="entry name" value="Cyt_P450_E_grp-IV"/>
</dbReference>
<dbReference type="GO" id="GO:0020037">
    <property type="term" value="F:heme binding"/>
    <property type="evidence" value="ECO:0007669"/>
    <property type="project" value="InterPro"/>
</dbReference>
<dbReference type="HOGENOM" id="CLU_022195_7_0_1"/>